<evidence type="ECO:0000313" key="2">
    <source>
        <dbReference type="Proteomes" id="UP000054166"/>
    </source>
</evidence>
<name>A0A0C3EF55_PILCF</name>
<evidence type="ECO:0000313" key="1">
    <source>
        <dbReference type="EMBL" id="KIM71285.1"/>
    </source>
</evidence>
<dbReference type="EMBL" id="KN833370">
    <property type="protein sequence ID" value="KIM71285.1"/>
    <property type="molecule type" value="Genomic_DNA"/>
</dbReference>
<keyword evidence="2" id="KW-1185">Reference proteome</keyword>
<dbReference type="HOGENOM" id="CLU_1917866_0_0_1"/>
<dbReference type="OrthoDB" id="2985259at2759"/>
<gene>
    <name evidence="1" type="ORF">PILCRDRAFT_17204</name>
</gene>
<protein>
    <submittedName>
        <fullName evidence="1">Uncharacterized protein</fullName>
    </submittedName>
</protein>
<accession>A0A0C3EF55</accession>
<dbReference type="InParanoid" id="A0A0C3EF55"/>
<proteinExistence type="predicted"/>
<dbReference type="AlphaFoldDB" id="A0A0C3EF55"/>
<sequence length="132" mass="15075">MASGSSWRAYCTWPTLAVWDPLRDWFSSQDLRIFQPTLRNTGDVKPLVNELRAYDGTYGMHYAPPNIQLTHNRAIHSIARTIDGRDVLICLIAKGGKGLEELDVLQWHVATGHQAFLGYNHCLPMLHLFWKT</sequence>
<reference evidence="2" key="2">
    <citation type="submission" date="2015-01" db="EMBL/GenBank/DDBJ databases">
        <title>Evolutionary Origins and Diversification of the Mycorrhizal Mutualists.</title>
        <authorList>
            <consortium name="DOE Joint Genome Institute"/>
            <consortium name="Mycorrhizal Genomics Consortium"/>
            <person name="Kohler A."/>
            <person name="Kuo A."/>
            <person name="Nagy L.G."/>
            <person name="Floudas D."/>
            <person name="Copeland A."/>
            <person name="Barry K.W."/>
            <person name="Cichocki N."/>
            <person name="Veneault-Fourrey C."/>
            <person name="LaButti K."/>
            <person name="Lindquist E.A."/>
            <person name="Lipzen A."/>
            <person name="Lundell T."/>
            <person name="Morin E."/>
            <person name="Murat C."/>
            <person name="Riley R."/>
            <person name="Ohm R."/>
            <person name="Sun H."/>
            <person name="Tunlid A."/>
            <person name="Henrissat B."/>
            <person name="Grigoriev I.V."/>
            <person name="Hibbett D.S."/>
            <person name="Martin F."/>
        </authorList>
    </citation>
    <scope>NUCLEOTIDE SEQUENCE [LARGE SCALE GENOMIC DNA]</scope>
    <source>
        <strain evidence="2">F 1598</strain>
    </source>
</reference>
<dbReference type="Proteomes" id="UP000054166">
    <property type="component" value="Unassembled WGS sequence"/>
</dbReference>
<organism evidence="1 2">
    <name type="scientific">Piloderma croceum (strain F 1598)</name>
    <dbReference type="NCBI Taxonomy" id="765440"/>
    <lineage>
        <taxon>Eukaryota</taxon>
        <taxon>Fungi</taxon>
        <taxon>Dikarya</taxon>
        <taxon>Basidiomycota</taxon>
        <taxon>Agaricomycotina</taxon>
        <taxon>Agaricomycetes</taxon>
        <taxon>Agaricomycetidae</taxon>
        <taxon>Atheliales</taxon>
        <taxon>Atheliaceae</taxon>
        <taxon>Piloderma</taxon>
    </lineage>
</organism>
<reference evidence="1 2" key="1">
    <citation type="submission" date="2014-04" db="EMBL/GenBank/DDBJ databases">
        <authorList>
            <consortium name="DOE Joint Genome Institute"/>
            <person name="Kuo A."/>
            <person name="Tarkka M."/>
            <person name="Buscot F."/>
            <person name="Kohler A."/>
            <person name="Nagy L.G."/>
            <person name="Floudas D."/>
            <person name="Copeland A."/>
            <person name="Barry K.W."/>
            <person name="Cichocki N."/>
            <person name="Veneault-Fourrey C."/>
            <person name="LaButti K."/>
            <person name="Lindquist E.A."/>
            <person name="Lipzen A."/>
            <person name="Lundell T."/>
            <person name="Morin E."/>
            <person name="Murat C."/>
            <person name="Sun H."/>
            <person name="Tunlid A."/>
            <person name="Henrissat B."/>
            <person name="Grigoriev I.V."/>
            <person name="Hibbett D.S."/>
            <person name="Martin F."/>
            <person name="Nordberg H.P."/>
            <person name="Cantor M.N."/>
            <person name="Hua S.X."/>
        </authorList>
    </citation>
    <scope>NUCLEOTIDE SEQUENCE [LARGE SCALE GENOMIC DNA]</scope>
    <source>
        <strain evidence="1 2">F 1598</strain>
    </source>
</reference>